<reference evidence="8" key="1">
    <citation type="submission" date="2023-07" db="EMBL/GenBank/DDBJ databases">
        <authorList>
            <person name="Stuckert A."/>
        </authorList>
    </citation>
    <scope>NUCLEOTIDE SEQUENCE</scope>
</reference>
<proteinExistence type="inferred from homology"/>
<dbReference type="Proteomes" id="UP001176940">
    <property type="component" value="Unassembled WGS sequence"/>
</dbReference>
<evidence type="ECO:0000256" key="5">
    <source>
        <dbReference type="ARBA" id="ARBA00023203"/>
    </source>
</evidence>
<evidence type="ECO:0000313" key="9">
    <source>
        <dbReference type="Proteomes" id="UP001176940"/>
    </source>
</evidence>
<name>A0ABN9M712_9NEOB</name>
<evidence type="ECO:0000256" key="1">
    <source>
        <dbReference type="ARBA" id="ARBA00001988"/>
    </source>
</evidence>
<comment type="caution">
    <text evidence="8">The sequence shown here is derived from an EMBL/GenBank/DDBJ whole genome shotgun (WGS) entry which is preliminary data.</text>
</comment>
<comment type="similarity">
    <text evidence="2">Belongs to the troponin I family.</text>
</comment>
<keyword evidence="9" id="KW-1185">Reference proteome</keyword>
<dbReference type="Gene3D" id="1.20.5.350">
    <property type="match status" value="1"/>
</dbReference>
<dbReference type="InterPro" id="IPR050875">
    <property type="entry name" value="Troponin_I"/>
</dbReference>
<evidence type="ECO:0000256" key="3">
    <source>
        <dbReference type="ARBA" id="ARBA00018910"/>
    </source>
</evidence>
<feature type="compositionally biased region" description="Acidic residues" evidence="7">
    <location>
        <begin position="8"/>
        <end position="24"/>
    </location>
</feature>
<evidence type="ECO:0000256" key="2">
    <source>
        <dbReference type="ARBA" id="ARBA00009930"/>
    </source>
</evidence>
<evidence type="ECO:0000256" key="4">
    <source>
        <dbReference type="ARBA" id="ARBA00023179"/>
    </source>
</evidence>
<protein>
    <recommendedName>
        <fullName evidence="3">Troponin I, cardiac muscle</fullName>
    </recommendedName>
</protein>
<dbReference type="SUPFAM" id="SSF90250">
    <property type="entry name" value="Troponin coil-coiled subunits"/>
    <property type="match status" value="1"/>
</dbReference>
<feature type="region of interest" description="Disordered" evidence="7">
    <location>
        <begin position="1"/>
        <end position="67"/>
    </location>
</feature>
<sequence>MLYYKQYEEEEYVEEEEEEEEETVPEPPKPAPPPPPVVAPPPLRRKSSANYRSYATEPQVKRKPKISASRKLQLKSLMLQIAKNEMEREEEERAQEKERFLSEHCEALQLSGVSRSDLQGTPNRFHAGRTSPSPVTDTLDCACILPLKGNIGGLSTALQNAVDKPLIPELEEQRHWARLHAVETCCEVKIQKSHQNGGRSVSQYGTFLIGRSQQAATNQTLDTVDDVTYLRTLAPDISSGH</sequence>
<evidence type="ECO:0000256" key="7">
    <source>
        <dbReference type="SAM" id="MobiDB-lite"/>
    </source>
</evidence>
<feature type="coiled-coil region" evidence="6">
    <location>
        <begin position="72"/>
        <end position="103"/>
    </location>
</feature>
<comment type="function">
    <text evidence="1">Troponin I is the inhibitory subunit of troponin, the thin filament regulatory complex which confers calcium-sensitivity to striated muscle actomyosin ATPase activity.</text>
</comment>
<keyword evidence="6" id="KW-0175">Coiled coil</keyword>
<dbReference type="EMBL" id="CAUEEQ010044157">
    <property type="protein sequence ID" value="CAJ0957813.1"/>
    <property type="molecule type" value="Genomic_DNA"/>
</dbReference>
<evidence type="ECO:0000313" key="8">
    <source>
        <dbReference type="EMBL" id="CAJ0957813.1"/>
    </source>
</evidence>
<dbReference type="InterPro" id="IPR001978">
    <property type="entry name" value="Troponin"/>
</dbReference>
<organism evidence="8 9">
    <name type="scientific">Ranitomeya imitator</name>
    <name type="common">mimic poison frog</name>
    <dbReference type="NCBI Taxonomy" id="111125"/>
    <lineage>
        <taxon>Eukaryota</taxon>
        <taxon>Metazoa</taxon>
        <taxon>Chordata</taxon>
        <taxon>Craniata</taxon>
        <taxon>Vertebrata</taxon>
        <taxon>Euteleostomi</taxon>
        <taxon>Amphibia</taxon>
        <taxon>Batrachia</taxon>
        <taxon>Anura</taxon>
        <taxon>Neobatrachia</taxon>
        <taxon>Hyloidea</taxon>
        <taxon>Dendrobatidae</taxon>
        <taxon>Dendrobatinae</taxon>
        <taxon>Ranitomeya</taxon>
    </lineage>
</organism>
<dbReference type="InterPro" id="IPR038077">
    <property type="entry name" value="Troponin_sf"/>
</dbReference>
<keyword evidence="5" id="KW-0009">Actin-binding</keyword>
<accession>A0ABN9M712</accession>
<keyword evidence="4" id="KW-0514">Muscle protein</keyword>
<dbReference type="PANTHER" id="PTHR13738">
    <property type="entry name" value="TROPONIN I"/>
    <property type="match status" value="1"/>
</dbReference>
<dbReference type="Pfam" id="PF00992">
    <property type="entry name" value="Troponin"/>
    <property type="match status" value="1"/>
</dbReference>
<evidence type="ECO:0000256" key="6">
    <source>
        <dbReference type="SAM" id="Coils"/>
    </source>
</evidence>
<feature type="compositionally biased region" description="Pro residues" evidence="7">
    <location>
        <begin position="25"/>
        <end position="42"/>
    </location>
</feature>
<gene>
    <name evidence="8" type="ORF">RIMI_LOCUS16060286</name>
</gene>
<dbReference type="PANTHER" id="PTHR13738:SF2">
    <property type="entry name" value="TROPONIN I, CARDIAC MUSCLE"/>
    <property type="match status" value="1"/>
</dbReference>